<feature type="transmembrane region" description="Helical" evidence="1">
    <location>
        <begin position="130"/>
        <end position="152"/>
    </location>
</feature>
<dbReference type="PANTHER" id="PTHR42208">
    <property type="entry name" value="HEAVY METAL TRANSPORTER-RELATED"/>
    <property type="match status" value="1"/>
</dbReference>
<evidence type="ECO:0000313" key="4">
    <source>
        <dbReference type="Proteomes" id="UP000178597"/>
    </source>
</evidence>
<dbReference type="Gene3D" id="2.60.40.420">
    <property type="entry name" value="Cupredoxins - blue copper proteins"/>
    <property type="match status" value="1"/>
</dbReference>
<feature type="transmembrane region" description="Helical" evidence="1">
    <location>
        <begin position="189"/>
        <end position="207"/>
    </location>
</feature>
<dbReference type="Gene3D" id="3.30.70.100">
    <property type="match status" value="1"/>
</dbReference>
<comment type="caution">
    <text evidence="3">The sequence shown here is derived from an EMBL/GenBank/DDBJ whole genome shotgun (WGS) entry which is preliminary data.</text>
</comment>
<keyword evidence="1" id="KW-1133">Transmembrane helix</keyword>
<keyword evidence="1" id="KW-0472">Membrane</keyword>
<dbReference type="Pfam" id="PF00403">
    <property type="entry name" value="HMA"/>
    <property type="match status" value="1"/>
</dbReference>
<feature type="transmembrane region" description="Helical" evidence="1">
    <location>
        <begin position="297"/>
        <end position="320"/>
    </location>
</feature>
<feature type="transmembrane region" description="Helical" evidence="1">
    <location>
        <begin position="213"/>
        <end position="232"/>
    </location>
</feature>
<dbReference type="EMBL" id="MFZP01000001">
    <property type="protein sequence ID" value="OGK28619.1"/>
    <property type="molecule type" value="Genomic_DNA"/>
</dbReference>
<dbReference type="GO" id="GO:0046872">
    <property type="term" value="F:metal ion binding"/>
    <property type="evidence" value="ECO:0007669"/>
    <property type="project" value="InterPro"/>
</dbReference>
<feature type="transmembrane region" description="Helical" evidence="1">
    <location>
        <begin position="93"/>
        <end position="110"/>
    </location>
</feature>
<dbReference type="InterPro" id="IPR036163">
    <property type="entry name" value="HMA_dom_sf"/>
</dbReference>
<evidence type="ECO:0000259" key="2">
    <source>
        <dbReference type="PROSITE" id="PS50846"/>
    </source>
</evidence>
<feature type="transmembrane region" description="Helical" evidence="1">
    <location>
        <begin position="332"/>
        <end position="354"/>
    </location>
</feature>
<sequence length="448" mass="49496">MAKLKKTRIKVKGMHCPSCDILISDKVRELPNVEEVKADHRRQEAEIYYSGHFGDNQLEELNKKINHFGYRAFQSSSDYERSTIRQEPLTKRFLDVGVIAIVLFIVLYIVQDLNLIPNFQAGSSLSFLTVLVLGIVASTSTCMATSGALFLATVGKLNVRSKTLDGKTSSSQLQTSNFIPAISFNAGRIISYGFFGFLAGLLGQSIVANFQLSSLLTLVISFLMIIIGLDMAKIISLQSLFTQSLTKGLFERLEHRLIKNPKKTSFLLGAITYLLPCGFTQTVQLYAIGLADPVKSALIMMIFAVGTMPALLAIGFASSFTKSRYFPAVQKVMGTLVLLIGFYYVNNFLGIYGYDLKFLTQKQTQASTDTFTIENGEQVINMNVNSSGYSPNTFTLKKDIPVKWQINGENTFGCQAFLVVPKLGIQKTIAAGQNVIEFTPKEEGTINF</sequence>
<dbReference type="InterPro" id="IPR006121">
    <property type="entry name" value="HMA_dom"/>
</dbReference>
<evidence type="ECO:0000256" key="1">
    <source>
        <dbReference type="SAM" id="Phobius"/>
    </source>
</evidence>
<feature type="non-terminal residue" evidence="3">
    <location>
        <position position="448"/>
    </location>
</feature>
<gene>
    <name evidence="3" type="ORF">A3C28_03130</name>
</gene>
<dbReference type="PROSITE" id="PS50846">
    <property type="entry name" value="HMA_2"/>
    <property type="match status" value="1"/>
</dbReference>
<keyword evidence="1" id="KW-0812">Transmembrane</keyword>
<dbReference type="InterPro" id="IPR008972">
    <property type="entry name" value="Cupredoxin"/>
</dbReference>
<protein>
    <recommendedName>
        <fullName evidence="2">HMA domain-containing protein</fullName>
    </recommendedName>
</protein>
<dbReference type="AlphaFoldDB" id="A0A1F7HBE6"/>
<dbReference type="Pfam" id="PF13386">
    <property type="entry name" value="DsbD_2"/>
    <property type="match status" value="1"/>
</dbReference>
<dbReference type="CDD" id="cd00371">
    <property type="entry name" value="HMA"/>
    <property type="match status" value="1"/>
</dbReference>
<dbReference type="PANTHER" id="PTHR42208:SF1">
    <property type="entry name" value="HEAVY METAL TRANSPORTER"/>
    <property type="match status" value="1"/>
</dbReference>
<accession>A0A1F7HBE6</accession>
<proteinExistence type="predicted"/>
<evidence type="ECO:0000313" key="3">
    <source>
        <dbReference type="EMBL" id="OGK28619.1"/>
    </source>
</evidence>
<dbReference type="SUPFAM" id="SSF55008">
    <property type="entry name" value="HMA, heavy metal-associated domain"/>
    <property type="match status" value="1"/>
</dbReference>
<reference evidence="3 4" key="1">
    <citation type="journal article" date="2016" name="Nat. Commun.">
        <title>Thousands of microbial genomes shed light on interconnected biogeochemical processes in an aquifer system.</title>
        <authorList>
            <person name="Anantharaman K."/>
            <person name="Brown C.T."/>
            <person name="Hug L.A."/>
            <person name="Sharon I."/>
            <person name="Castelle C.J."/>
            <person name="Probst A.J."/>
            <person name="Thomas B.C."/>
            <person name="Singh A."/>
            <person name="Wilkins M.J."/>
            <person name="Karaoz U."/>
            <person name="Brodie E.L."/>
            <person name="Williams K.H."/>
            <person name="Hubbard S.S."/>
            <person name="Banfield J.F."/>
        </authorList>
    </citation>
    <scope>NUCLEOTIDE SEQUENCE [LARGE SCALE GENOMIC DNA]</scope>
</reference>
<feature type="transmembrane region" description="Helical" evidence="1">
    <location>
        <begin position="266"/>
        <end position="291"/>
    </location>
</feature>
<dbReference type="Proteomes" id="UP000178597">
    <property type="component" value="Unassembled WGS sequence"/>
</dbReference>
<feature type="domain" description="HMA" evidence="2">
    <location>
        <begin position="5"/>
        <end position="73"/>
    </location>
</feature>
<name>A0A1F7HBE6_9BACT</name>
<dbReference type="InterPro" id="IPR039447">
    <property type="entry name" value="UreH-like_TM_dom"/>
</dbReference>
<organism evidence="3 4">
    <name type="scientific">Candidatus Roizmanbacteria bacterium RIFCSPHIGHO2_02_FULL_39_9</name>
    <dbReference type="NCBI Taxonomy" id="1802040"/>
    <lineage>
        <taxon>Bacteria</taxon>
        <taxon>Candidatus Roizmaniibacteriota</taxon>
    </lineage>
</organism>
<dbReference type="STRING" id="1802040.A3C28_03130"/>